<evidence type="ECO:0000256" key="2">
    <source>
        <dbReference type="ARBA" id="ARBA00022692"/>
    </source>
</evidence>
<dbReference type="Pfam" id="PF04932">
    <property type="entry name" value="Wzy_C"/>
    <property type="match status" value="1"/>
</dbReference>
<sequence length="400" mass="43169">MNPGIFHLIGISLLSVGCVVAWRQGAFFTGGLDPVVVLKALMQSAALGWAWLVAKQYPVKFPLGIRSLNFLALILLISVLGSFSSGNVMASVVIAVRVFMMAITIVYVMRSFSAAQTLIALSWCLAVVGVLSSASGLALGGGTRLSGGIPPLSPNEIALLVGVPALVLLHECLRARVHWWHVVMLLMLAGLLVLSESRTALIGAAAAAGIMLLLVRRFPLQTVIIGLLGLPVLLYLALLTPALQNVIFREDSASLLTLNSRTISWSVVLNYPLDSWERWVGSGLSMKTIEVDGQFWDEQVFDSSWISLLAQSGIIGTLVAFIWVLSCVVMALKTAKLRTLFLPLLTFVLVRSFMENGLIDAGAMFLVFFILSLSLERPSIAQSLDWQYAGSLKMRAGSLN</sequence>
<keyword evidence="4 5" id="KW-0472">Membrane</keyword>
<dbReference type="EMBL" id="JBHSHE010000022">
    <property type="protein sequence ID" value="MFC4715722.1"/>
    <property type="molecule type" value="Genomic_DNA"/>
</dbReference>
<dbReference type="Proteomes" id="UP001595884">
    <property type="component" value="Unassembled WGS sequence"/>
</dbReference>
<gene>
    <name evidence="7" type="ORF">ACFO7V_06170</name>
</gene>
<feature type="transmembrane region" description="Helical" evidence="5">
    <location>
        <begin position="305"/>
        <end position="332"/>
    </location>
</feature>
<dbReference type="RefSeq" id="WP_346060262.1">
    <property type="nucleotide sequence ID" value="NZ_BAAAVQ010000076.1"/>
</dbReference>
<name>A0ABV9MIL5_9MICC</name>
<evidence type="ECO:0000256" key="1">
    <source>
        <dbReference type="ARBA" id="ARBA00004141"/>
    </source>
</evidence>
<feature type="transmembrane region" description="Helical" evidence="5">
    <location>
        <begin position="200"/>
        <end position="216"/>
    </location>
</feature>
<evidence type="ECO:0000259" key="6">
    <source>
        <dbReference type="Pfam" id="PF04932"/>
    </source>
</evidence>
<evidence type="ECO:0000256" key="5">
    <source>
        <dbReference type="SAM" id="Phobius"/>
    </source>
</evidence>
<organism evidence="7 8">
    <name type="scientific">Glutamicibacter bergerei</name>
    <dbReference type="NCBI Taxonomy" id="256702"/>
    <lineage>
        <taxon>Bacteria</taxon>
        <taxon>Bacillati</taxon>
        <taxon>Actinomycetota</taxon>
        <taxon>Actinomycetes</taxon>
        <taxon>Micrococcales</taxon>
        <taxon>Micrococcaceae</taxon>
        <taxon>Glutamicibacter</taxon>
    </lineage>
</organism>
<comment type="caution">
    <text evidence="7">The sequence shown here is derived from an EMBL/GenBank/DDBJ whole genome shotgun (WGS) entry which is preliminary data.</text>
</comment>
<reference evidence="8" key="1">
    <citation type="journal article" date="2019" name="Int. J. Syst. Evol. Microbiol.">
        <title>The Global Catalogue of Microorganisms (GCM) 10K type strain sequencing project: providing services to taxonomists for standard genome sequencing and annotation.</title>
        <authorList>
            <consortium name="The Broad Institute Genomics Platform"/>
            <consortium name="The Broad Institute Genome Sequencing Center for Infectious Disease"/>
            <person name="Wu L."/>
            <person name="Ma J."/>
        </authorList>
    </citation>
    <scope>NUCLEOTIDE SEQUENCE [LARGE SCALE GENOMIC DNA]</scope>
    <source>
        <strain evidence="8">CGMCC 1.12849</strain>
    </source>
</reference>
<proteinExistence type="predicted"/>
<keyword evidence="8" id="KW-1185">Reference proteome</keyword>
<accession>A0ABV9MIL5</accession>
<feature type="transmembrane region" description="Helical" evidence="5">
    <location>
        <begin position="177"/>
        <end position="194"/>
    </location>
</feature>
<keyword evidence="7" id="KW-0436">Ligase</keyword>
<keyword evidence="3 5" id="KW-1133">Transmembrane helix</keyword>
<feature type="transmembrane region" description="Helical" evidence="5">
    <location>
        <begin position="353"/>
        <end position="375"/>
    </location>
</feature>
<feature type="transmembrane region" description="Helical" evidence="5">
    <location>
        <begin position="37"/>
        <end position="54"/>
    </location>
</feature>
<evidence type="ECO:0000256" key="4">
    <source>
        <dbReference type="ARBA" id="ARBA00023136"/>
    </source>
</evidence>
<feature type="transmembrane region" description="Helical" evidence="5">
    <location>
        <begin position="120"/>
        <end position="140"/>
    </location>
</feature>
<feature type="transmembrane region" description="Helical" evidence="5">
    <location>
        <begin position="152"/>
        <end position="170"/>
    </location>
</feature>
<feature type="transmembrane region" description="Helical" evidence="5">
    <location>
        <begin position="223"/>
        <end position="243"/>
    </location>
</feature>
<dbReference type="InterPro" id="IPR007016">
    <property type="entry name" value="O-antigen_ligase-rel_domated"/>
</dbReference>
<evidence type="ECO:0000256" key="3">
    <source>
        <dbReference type="ARBA" id="ARBA00022989"/>
    </source>
</evidence>
<comment type="subcellular location">
    <subcellularLocation>
        <location evidence="1">Membrane</location>
        <topology evidence="1">Multi-pass membrane protein</topology>
    </subcellularLocation>
</comment>
<evidence type="ECO:0000313" key="7">
    <source>
        <dbReference type="EMBL" id="MFC4715722.1"/>
    </source>
</evidence>
<dbReference type="GO" id="GO:0016874">
    <property type="term" value="F:ligase activity"/>
    <property type="evidence" value="ECO:0007669"/>
    <property type="project" value="UniProtKB-KW"/>
</dbReference>
<protein>
    <submittedName>
        <fullName evidence="7">O-antigen ligase family protein</fullName>
    </submittedName>
</protein>
<keyword evidence="2 5" id="KW-0812">Transmembrane</keyword>
<evidence type="ECO:0000313" key="8">
    <source>
        <dbReference type="Proteomes" id="UP001595884"/>
    </source>
</evidence>
<feature type="domain" description="O-antigen ligase-related" evidence="6">
    <location>
        <begin position="184"/>
        <end position="320"/>
    </location>
</feature>